<dbReference type="InterPro" id="IPR013783">
    <property type="entry name" value="Ig-like_fold"/>
</dbReference>
<keyword evidence="5 8" id="KW-1133">Transmembrane helix</keyword>
<dbReference type="PROSITE" id="PS50835">
    <property type="entry name" value="IG_LIKE"/>
    <property type="match status" value="1"/>
</dbReference>
<evidence type="ECO:0000256" key="9">
    <source>
        <dbReference type="SAM" id="SignalP"/>
    </source>
</evidence>
<dbReference type="EMBL" id="VIIS01000911">
    <property type="protein sequence ID" value="KAF0303862.1"/>
    <property type="molecule type" value="Genomic_DNA"/>
</dbReference>
<dbReference type="PANTHER" id="PTHR32178:SF6">
    <property type="entry name" value="IG-LIKE DOMAIN-CONTAINING PROTEIN"/>
    <property type="match status" value="1"/>
</dbReference>
<dbReference type="OrthoDB" id="6346517at2759"/>
<feature type="chain" id="PRO_5025495833" evidence="9">
    <location>
        <begin position="40"/>
        <end position="521"/>
    </location>
</feature>
<comment type="similarity">
    <text evidence="2">Belongs to the FAM187 family.</text>
</comment>
<keyword evidence="6 8" id="KW-0472">Membrane</keyword>
<evidence type="ECO:0000256" key="4">
    <source>
        <dbReference type="ARBA" id="ARBA00022729"/>
    </source>
</evidence>
<dbReference type="SMART" id="SM00409">
    <property type="entry name" value="IG"/>
    <property type="match status" value="2"/>
</dbReference>
<gene>
    <name evidence="11" type="primary">FAM187A</name>
    <name evidence="11" type="ORF">FJT64_024224</name>
</gene>
<comment type="caution">
    <text evidence="11">The sequence shown here is derived from an EMBL/GenBank/DDBJ whole genome shotgun (WGS) entry which is preliminary data.</text>
</comment>
<feature type="signal peptide" evidence="9">
    <location>
        <begin position="1"/>
        <end position="39"/>
    </location>
</feature>
<evidence type="ECO:0000256" key="7">
    <source>
        <dbReference type="ARBA" id="ARBA00023180"/>
    </source>
</evidence>
<evidence type="ECO:0000313" key="11">
    <source>
        <dbReference type="EMBL" id="KAF0303862.1"/>
    </source>
</evidence>
<proteinExistence type="inferred from homology"/>
<evidence type="ECO:0000256" key="5">
    <source>
        <dbReference type="ARBA" id="ARBA00022989"/>
    </source>
</evidence>
<dbReference type="SUPFAM" id="SSF48726">
    <property type="entry name" value="Immunoglobulin"/>
    <property type="match status" value="2"/>
</dbReference>
<dbReference type="InterPro" id="IPR003599">
    <property type="entry name" value="Ig_sub"/>
</dbReference>
<evidence type="ECO:0000256" key="2">
    <source>
        <dbReference type="ARBA" id="ARBA00008727"/>
    </source>
</evidence>
<comment type="subcellular location">
    <subcellularLocation>
        <location evidence="1">Membrane</location>
        <topology evidence="1">Single-pass type I membrane protein</topology>
    </subcellularLocation>
</comment>
<dbReference type="InterPro" id="IPR039311">
    <property type="entry name" value="FAM187A/B"/>
</dbReference>
<keyword evidence="4 9" id="KW-0732">Signal</keyword>
<dbReference type="PANTHER" id="PTHR32178">
    <property type="entry name" value="FAM187"/>
    <property type="match status" value="1"/>
</dbReference>
<accession>A0A6A4WMJ4</accession>
<evidence type="ECO:0000256" key="6">
    <source>
        <dbReference type="ARBA" id="ARBA00023136"/>
    </source>
</evidence>
<dbReference type="Proteomes" id="UP000440578">
    <property type="component" value="Unassembled WGS sequence"/>
</dbReference>
<dbReference type="CDD" id="cd00096">
    <property type="entry name" value="Ig"/>
    <property type="match status" value="1"/>
</dbReference>
<evidence type="ECO:0000313" key="12">
    <source>
        <dbReference type="Proteomes" id="UP000440578"/>
    </source>
</evidence>
<sequence>MASDLALTSEMSGAPALELTRMLWTVTILLAVLTAPTDAHPMLDAITNWVKKAGKTKLGQGIIDNFFTGGQLNSDETTEDPMEFEKQIWLAETGQVKIRKFVLSQRERGDYILNFRKYYKCISEKRRAKQTVQSTALVIKAGATISAHCPVCQYPNRGDASIWRRMLSKQTVTEDVPVDMDHFIVSPGMKLTLQGALPSDSGIYICQNYFTIHAVYNIDVVPFLHPKTVHGPSAPSGPYPAEPVDLKENNLRIFTDWSQWSSCSRCDRVGKRFRSGMCFVQPLEADKPIRLKPGEESLVAKSALEQFPNGLPCETKLLPSELRELQPVANRRAEREVRFCKVPCPNTRVWIVRDAYGTVREIWKKNNRSIVERLEAPLSSYVRRSTVYTNTGKKIRIVCSGSDHSSVVQWQKSSRLLDPVGYRRETHGRVFIDINKVIHIRKAASQDSGLYTCWQKDNMVASVQLVVEYNIYFKYKEYIVVIGISVLAAAIGLGILCMCAKSCYKRCGGGKKKPKMIIAKT</sequence>
<keyword evidence="3 8" id="KW-0812">Transmembrane</keyword>
<dbReference type="InterPro" id="IPR036179">
    <property type="entry name" value="Ig-like_dom_sf"/>
</dbReference>
<organism evidence="11 12">
    <name type="scientific">Amphibalanus amphitrite</name>
    <name type="common">Striped barnacle</name>
    <name type="synonym">Balanus amphitrite</name>
    <dbReference type="NCBI Taxonomy" id="1232801"/>
    <lineage>
        <taxon>Eukaryota</taxon>
        <taxon>Metazoa</taxon>
        <taxon>Ecdysozoa</taxon>
        <taxon>Arthropoda</taxon>
        <taxon>Crustacea</taxon>
        <taxon>Multicrustacea</taxon>
        <taxon>Cirripedia</taxon>
        <taxon>Thoracica</taxon>
        <taxon>Thoracicalcarea</taxon>
        <taxon>Balanomorpha</taxon>
        <taxon>Balanoidea</taxon>
        <taxon>Balanidae</taxon>
        <taxon>Amphibalaninae</taxon>
        <taxon>Amphibalanus</taxon>
    </lineage>
</organism>
<keyword evidence="12" id="KW-1185">Reference proteome</keyword>
<protein>
    <submittedName>
        <fullName evidence="11">Ig-like V-type domain-containing protein FAM187A</fullName>
    </submittedName>
</protein>
<dbReference type="AlphaFoldDB" id="A0A6A4WMJ4"/>
<feature type="domain" description="Ig-like" evidence="10">
    <location>
        <begin position="377"/>
        <end position="453"/>
    </location>
</feature>
<keyword evidence="7" id="KW-0325">Glycoprotein</keyword>
<dbReference type="InterPro" id="IPR007110">
    <property type="entry name" value="Ig-like_dom"/>
</dbReference>
<evidence type="ECO:0000259" key="10">
    <source>
        <dbReference type="PROSITE" id="PS50835"/>
    </source>
</evidence>
<feature type="transmembrane region" description="Helical" evidence="8">
    <location>
        <begin position="478"/>
        <end position="504"/>
    </location>
</feature>
<evidence type="ECO:0000256" key="8">
    <source>
        <dbReference type="SAM" id="Phobius"/>
    </source>
</evidence>
<reference evidence="11 12" key="1">
    <citation type="submission" date="2019-07" db="EMBL/GenBank/DDBJ databases">
        <title>Draft genome assembly of a fouling barnacle, Amphibalanus amphitrite (Darwin, 1854): The first reference genome for Thecostraca.</title>
        <authorList>
            <person name="Kim W."/>
        </authorList>
    </citation>
    <scope>NUCLEOTIDE SEQUENCE [LARGE SCALE GENOMIC DNA]</scope>
    <source>
        <strain evidence="11">SNU_AA5</strain>
        <tissue evidence="11">Soma without cirri and trophi</tissue>
    </source>
</reference>
<dbReference type="Gene3D" id="2.60.40.10">
    <property type="entry name" value="Immunoglobulins"/>
    <property type="match status" value="1"/>
</dbReference>
<evidence type="ECO:0000256" key="3">
    <source>
        <dbReference type="ARBA" id="ARBA00022692"/>
    </source>
</evidence>
<dbReference type="GO" id="GO:0016020">
    <property type="term" value="C:membrane"/>
    <property type="evidence" value="ECO:0007669"/>
    <property type="project" value="UniProtKB-SubCell"/>
</dbReference>
<evidence type="ECO:0000256" key="1">
    <source>
        <dbReference type="ARBA" id="ARBA00004479"/>
    </source>
</evidence>
<name>A0A6A4WMJ4_AMPAM</name>